<dbReference type="GO" id="GO:0030295">
    <property type="term" value="F:protein kinase activator activity"/>
    <property type="evidence" value="ECO:0007669"/>
    <property type="project" value="TreeGrafter"/>
</dbReference>
<dbReference type="PANTHER" id="PTHR42878">
    <property type="entry name" value="TWO-COMPONENT HISTIDINE KINASE"/>
    <property type="match status" value="1"/>
</dbReference>
<evidence type="ECO:0000256" key="1">
    <source>
        <dbReference type="ARBA" id="ARBA00000085"/>
    </source>
</evidence>
<evidence type="ECO:0000259" key="15">
    <source>
        <dbReference type="PROSITE" id="PS50885"/>
    </source>
</evidence>
<dbReference type="Gene3D" id="1.10.287.130">
    <property type="match status" value="1"/>
</dbReference>
<reference evidence="16" key="1">
    <citation type="journal article" date="2015" name="Proc. Natl. Acad. Sci. U.S.A.">
        <title>Networks of energetic and metabolic interactions define dynamics in microbial communities.</title>
        <authorList>
            <person name="Embree M."/>
            <person name="Liu J.K."/>
            <person name="Al-Bassam M.M."/>
            <person name="Zengler K."/>
        </authorList>
    </citation>
    <scope>NUCLEOTIDE SEQUENCE</scope>
</reference>
<keyword evidence="11 13" id="KW-1133">Transmembrane helix</keyword>
<feature type="transmembrane region" description="Helical" evidence="13">
    <location>
        <begin position="179"/>
        <end position="202"/>
    </location>
</feature>
<dbReference type="GO" id="GO:0005524">
    <property type="term" value="F:ATP binding"/>
    <property type="evidence" value="ECO:0007669"/>
    <property type="project" value="UniProtKB-KW"/>
</dbReference>
<comment type="subcellular location">
    <subcellularLocation>
        <location evidence="2">Cell membrane</location>
        <topology evidence="2">Multi-pass membrane protein</topology>
    </subcellularLocation>
</comment>
<dbReference type="CDD" id="cd00082">
    <property type="entry name" value="HisKA"/>
    <property type="match status" value="1"/>
</dbReference>
<feature type="transmembrane region" description="Helical" evidence="13">
    <location>
        <begin position="12"/>
        <end position="33"/>
    </location>
</feature>
<dbReference type="CDD" id="cd06225">
    <property type="entry name" value="HAMP"/>
    <property type="match status" value="1"/>
</dbReference>
<accession>A0A0W8E5Z5</accession>
<dbReference type="PRINTS" id="PR00344">
    <property type="entry name" value="BCTRLSENSOR"/>
</dbReference>
<dbReference type="SUPFAM" id="SSF158472">
    <property type="entry name" value="HAMP domain-like"/>
    <property type="match status" value="1"/>
</dbReference>
<dbReference type="Pfam" id="PF00672">
    <property type="entry name" value="HAMP"/>
    <property type="match status" value="1"/>
</dbReference>
<dbReference type="Pfam" id="PF02518">
    <property type="entry name" value="HATPase_c"/>
    <property type="match status" value="1"/>
</dbReference>
<dbReference type="InterPro" id="IPR050351">
    <property type="entry name" value="BphY/WalK/GraS-like"/>
</dbReference>
<feature type="domain" description="Histidine kinase" evidence="14">
    <location>
        <begin position="269"/>
        <end position="477"/>
    </location>
</feature>
<comment type="caution">
    <text evidence="16">The sequence shown here is derived from an EMBL/GenBank/DDBJ whole genome shotgun (WGS) entry which is preliminary data.</text>
</comment>
<evidence type="ECO:0000256" key="5">
    <source>
        <dbReference type="ARBA" id="ARBA00022553"/>
    </source>
</evidence>
<evidence type="ECO:0000256" key="11">
    <source>
        <dbReference type="ARBA" id="ARBA00022989"/>
    </source>
</evidence>
<gene>
    <name evidence="16" type="ORF">ASZ90_018533</name>
</gene>
<dbReference type="Gene3D" id="6.10.340.10">
    <property type="match status" value="1"/>
</dbReference>
<evidence type="ECO:0000256" key="3">
    <source>
        <dbReference type="ARBA" id="ARBA00012438"/>
    </source>
</evidence>
<dbReference type="SMART" id="SM00304">
    <property type="entry name" value="HAMP"/>
    <property type="match status" value="1"/>
</dbReference>
<evidence type="ECO:0000256" key="8">
    <source>
        <dbReference type="ARBA" id="ARBA00022741"/>
    </source>
</evidence>
<evidence type="ECO:0000256" key="6">
    <source>
        <dbReference type="ARBA" id="ARBA00022679"/>
    </source>
</evidence>
<dbReference type="SUPFAM" id="SSF55874">
    <property type="entry name" value="ATPase domain of HSP90 chaperone/DNA topoisomerase II/histidine kinase"/>
    <property type="match status" value="1"/>
</dbReference>
<dbReference type="FunFam" id="1.10.287.130:FF:000001">
    <property type="entry name" value="Two-component sensor histidine kinase"/>
    <property type="match status" value="1"/>
</dbReference>
<dbReference type="InterPro" id="IPR003594">
    <property type="entry name" value="HATPase_dom"/>
</dbReference>
<evidence type="ECO:0000256" key="12">
    <source>
        <dbReference type="ARBA" id="ARBA00023012"/>
    </source>
</evidence>
<dbReference type="CDD" id="cd18773">
    <property type="entry name" value="PDC1_HK_sensor"/>
    <property type="match status" value="1"/>
</dbReference>
<dbReference type="AlphaFoldDB" id="A0A0W8E5Z5"/>
<comment type="catalytic activity">
    <reaction evidence="1">
        <text>ATP + protein L-histidine = ADP + protein N-phospho-L-histidine.</text>
        <dbReference type="EC" id="2.7.13.3"/>
    </reaction>
</comment>
<keyword evidence="7 13" id="KW-0812">Transmembrane</keyword>
<evidence type="ECO:0000256" key="9">
    <source>
        <dbReference type="ARBA" id="ARBA00022777"/>
    </source>
</evidence>
<dbReference type="EC" id="2.7.13.3" evidence="3"/>
<protein>
    <recommendedName>
        <fullName evidence="3">histidine kinase</fullName>
        <ecNumber evidence="3">2.7.13.3</ecNumber>
    </recommendedName>
</protein>
<dbReference type="EMBL" id="LNQE01001860">
    <property type="protein sequence ID" value="KUG04087.1"/>
    <property type="molecule type" value="Genomic_DNA"/>
</dbReference>
<evidence type="ECO:0000259" key="14">
    <source>
        <dbReference type="PROSITE" id="PS50109"/>
    </source>
</evidence>
<dbReference type="InterPro" id="IPR036890">
    <property type="entry name" value="HATPase_C_sf"/>
</dbReference>
<evidence type="ECO:0000256" key="2">
    <source>
        <dbReference type="ARBA" id="ARBA00004651"/>
    </source>
</evidence>
<dbReference type="SUPFAM" id="SSF103190">
    <property type="entry name" value="Sensory domain-like"/>
    <property type="match status" value="1"/>
</dbReference>
<keyword evidence="9" id="KW-0418">Kinase</keyword>
<dbReference type="Gene3D" id="3.30.565.10">
    <property type="entry name" value="Histidine kinase-like ATPase, C-terminal domain"/>
    <property type="match status" value="1"/>
</dbReference>
<dbReference type="PANTHER" id="PTHR42878:SF7">
    <property type="entry name" value="SENSOR HISTIDINE KINASE GLRK"/>
    <property type="match status" value="1"/>
</dbReference>
<dbReference type="GO" id="GO:0000156">
    <property type="term" value="F:phosphorelay response regulator activity"/>
    <property type="evidence" value="ECO:0007669"/>
    <property type="project" value="TreeGrafter"/>
</dbReference>
<keyword evidence="13" id="KW-0472">Membrane</keyword>
<dbReference type="InterPro" id="IPR029151">
    <property type="entry name" value="Sensor-like_sf"/>
</dbReference>
<keyword evidence="5" id="KW-0597">Phosphoprotein</keyword>
<keyword evidence="6 16" id="KW-0808">Transferase</keyword>
<evidence type="ECO:0000256" key="4">
    <source>
        <dbReference type="ARBA" id="ARBA00022475"/>
    </source>
</evidence>
<evidence type="ECO:0000256" key="7">
    <source>
        <dbReference type="ARBA" id="ARBA00022692"/>
    </source>
</evidence>
<name>A0A0W8E5Z5_9ZZZZ</name>
<dbReference type="GO" id="GO:0000155">
    <property type="term" value="F:phosphorelay sensor kinase activity"/>
    <property type="evidence" value="ECO:0007669"/>
    <property type="project" value="InterPro"/>
</dbReference>
<organism evidence="16">
    <name type="scientific">hydrocarbon metagenome</name>
    <dbReference type="NCBI Taxonomy" id="938273"/>
    <lineage>
        <taxon>unclassified sequences</taxon>
        <taxon>metagenomes</taxon>
        <taxon>ecological metagenomes</taxon>
    </lineage>
</organism>
<dbReference type="GO" id="GO:0005886">
    <property type="term" value="C:plasma membrane"/>
    <property type="evidence" value="ECO:0007669"/>
    <property type="project" value="UniProtKB-SubCell"/>
</dbReference>
<dbReference type="InterPro" id="IPR003660">
    <property type="entry name" value="HAMP_dom"/>
</dbReference>
<keyword evidence="8" id="KW-0547">Nucleotide-binding</keyword>
<proteinExistence type="predicted"/>
<dbReference type="Pfam" id="PF00512">
    <property type="entry name" value="HisKA"/>
    <property type="match status" value="1"/>
</dbReference>
<keyword evidence="10" id="KW-0067">ATP-binding</keyword>
<dbReference type="CDD" id="cd00075">
    <property type="entry name" value="HATPase"/>
    <property type="match status" value="1"/>
</dbReference>
<dbReference type="InterPro" id="IPR004358">
    <property type="entry name" value="Sig_transdc_His_kin-like_C"/>
</dbReference>
<dbReference type="PROSITE" id="PS50109">
    <property type="entry name" value="HIS_KIN"/>
    <property type="match status" value="1"/>
</dbReference>
<dbReference type="SUPFAM" id="SSF47384">
    <property type="entry name" value="Homodimeric domain of signal transducing histidine kinase"/>
    <property type="match status" value="1"/>
</dbReference>
<dbReference type="InterPro" id="IPR036097">
    <property type="entry name" value="HisK_dim/P_sf"/>
</dbReference>
<evidence type="ECO:0000256" key="13">
    <source>
        <dbReference type="SAM" id="Phobius"/>
    </source>
</evidence>
<dbReference type="InterPro" id="IPR005467">
    <property type="entry name" value="His_kinase_dom"/>
</dbReference>
<evidence type="ECO:0000313" key="16">
    <source>
        <dbReference type="EMBL" id="KUG04087.1"/>
    </source>
</evidence>
<feature type="domain" description="HAMP" evidence="15">
    <location>
        <begin position="202"/>
        <end position="254"/>
    </location>
</feature>
<keyword evidence="4" id="KW-1003">Cell membrane</keyword>
<evidence type="ECO:0000256" key="10">
    <source>
        <dbReference type="ARBA" id="ARBA00022840"/>
    </source>
</evidence>
<keyword evidence="12" id="KW-0902">Two-component regulatory system</keyword>
<dbReference type="InterPro" id="IPR003661">
    <property type="entry name" value="HisK_dim/P_dom"/>
</dbReference>
<dbReference type="GO" id="GO:0007234">
    <property type="term" value="P:osmosensory signaling via phosphorelay pathway"/>
    <property type="evidence" value="ECO:0007669"/>
    <property type="project" value="TreeGrafter"/>
</dbReference>
<dbReference type="SMART" id="SM00388">
    <property type="entry name" value="HisKA"/>
    <property type="match status" value="1"/>
</dbReference>
<dbReference type="PROSITE" id="PS50885">
    <property type="entry name" value="HAMP"/>
    <property type="match status" value="1"/>
</dbReference>
<sequence length="477" mass="53225">MIRNRIALKLALYFAIALLVFSFIIGGVFSVLFKNYTMDLHQAELEKRAARIAQTLSEFMPVSGNGRQGGYGMYLRFINDIAMTDVWIVDQNLNLVTARQGMAGMGSDYVYADLPADADRVISEVFTGQTAFSEDFSPLLNTPTLTVGTPIMTADGEVIGVVLLHSPVEGINQAVADGFTMLAISILTALLLASLLSILFSISFTRPLNRMRNTALLLAEGDYTAQTRIRQNDELGELAVALDILSDRLELASQDRVRLEQLRRDFVTNISHELRTPITVIRGSLEALYDGVVTDPEQVKSYQEQIMFETRFLQRLVGELLDLSTLQNTDFAIENQEINMAEIIDDVTRSIGHIARDKGIRIEAVRDESLEHIRGDYGRLRQMLMILLDNAVKFSPENGVVKLILKDRSLSVIDNGAGIEAKNLPYIFDRFYKARSEQNKSGTGLGLAIAKQIADRHDISISVESEPHIKTEFKLKF</sequence>
<dbReference type="SMART" id="SM00387">
    <property type="entry name" value="HATPase_c"/>
    <property type="match status" value="1"/>
</dbReference>